<dbReference type="InterPro" id="IPR014710">
    <property type="entry name" value="RmlC-like_jellyroll"/>
</dbReference>
<dbReference type="SUPFAM" id="SSF51182">
    <property type="entry name" value="RmlC-like cupins"/>
    <property type="match status" value="1"/>
</dbReference>
<dbReference type="PANTHER" id="PTHR36440:SF1">
    <property type="entry name" value="PUTATIVE (AFU_ORTHOLOGUE AFUA_8G07350)-RELATED"/>
    <property type="match status" value="1"/>
</dbReference>
<dbReference type="Proteomes" id="UP000316092">
    <property type="component" value="Unassembled WGS sequence"/>
</dbReference>
<dbReference type="InterPro" id="IPR013096">
    <property type="entry name" value="Cupin_2"/>
</dbReference>
<gene>
    <name evidence="2" type="ORF">FNU79_14755</name>
</gene>
<dbReference type="EMBL" id="VKDB01000021">
    <property type="protein sequence ID" value="TSA81709.1"/>
    <property type="molecule type" value="Genomic_DNA"/>
</dbReference>
<evidence type="ECO:0000259" key="1">
    <source>
        <dbReference type="Pfam" id="PF07883"/>
    </source>
</evidence>
<accession>A0A553UNA6</accession>
<dbReference type="AlphaFoldDB" id="A0A553UNA6"/>
<dbReference type="PANTHER" id="PTHR36440">
    <property type="entry name" value="PUTATIVE (AFU_ORTHOLOGUE AFUA_8G07350)-RELATED"/>
    <property type="match status" value="1"/>
</dbReference>
<organism evidence="2 3">
    <name type="scientific">Deinococcus detaillensis</name>
    <dbReference type="NCBI Taxonomy" id="2592048"/>
    <lineage>
        <taxon>Bacteria</taxon>
        <taxon>Thermotogati</taxon>
        <taxon>Deinococcota</taxon>
        <taxon>Deinococci</taxon>
        <taxon>Deinococcales</taxon>
        <taxon>Deinococcaceae</taxon>
        <taxon>Deinococcus</taxon>
    </lineage>
</organism>
<feature type="domain" description="Cupin type-2" evidence="1">
    <location>
        <begin position="50"/>
        <end position="114"/>
    </location>
</feature>
<sequence>MLGGREDPSNVILHVPARTRRSFWFGGGVFTILVTGEESGGSYTTMELFVPPGVGPDLHQHEAEEEQFYVLSGQLTYQVGQHTFNVKAGDFIHIPRQTPHGFINGPQPARLLATFSPAGPECSFMEAGVWLSPDEADPWTSPGEQL</sequence>
<dbReference type="InterPro" id="IPR053146">
    <property type="entry name" value="QDO-like"/>
</dbReference>
<evidence type="ECO:0000313" key="3">
    <source>
        <dbReference type="Proteomes" id="UP000316092"/>
    </source>
</evidence>
<reference evidence="2 3" key="1">
    <citation type="submission" date="2019-07" db="EMBL/GenBank/DDBJ databases">
        <title>Deinococcus detaillus sp. nov., isolated from humus soil in Antarctica.</title>
        <authorList>
            <person name="Zhang K."/>
        </authorList>
    </citation>
    <scope>NUCLEOTIDE SEQUENCE [LARGE SCALE GENOMIC DNA]</scope>
    <source>
        <strain evidence="2 3">H1</strain>
    </source>
</reference>
<name>A0A553UNA6_9DEIO</name>
<dbReference type="Gene3D" id="2.60.120.10">
    <property type="entry name" value="Jelly Rolls"/>
    <property type="match status" value="1"/>
</dbReference>
<dbReference type="InterPro" id="IPR011051">
    <property type="entry name" value="RmlC_Cupin_sf"/>
</dbReference>
<dbReference type="Pfam" id="PF07883">
    <property type="entry name" value="Cupin_2"/>
    <property type="match status" value="1"/>
</dbReference>
<comment type="caution">
    <text evidence="2">The sequence shown here is derived from an EMBL/GenBank/DDBJ whole genome shotgun (WGS) entry which is preliminary data.</text>
</comment>
<proteinExistence type="predicted"/>
<evidence type="ECO:0000313" key="2">
    <source>
        <dbReference type="EMBL" id="TSA81709.1"/>
    </source>
</evidence>
<keyword evidence="3" id="KW-1185">Reference proteome</keyword>
<dbReference type="OrthoDB" id="9794183at2"/>
<protein>
    <submittedName>
        <fullName evidence="2">Cupin domain-containing protein</fullName>
    </submittedName>
</protein>